<dbReference type="RefSeq" id="WP_307284176.1">
    <property type="nucleotide sequence ID" value="NZ_JAUSZT010000003.1"/>
</dbReference>
<dbReference type="Proteomes" id="UP001237780">
    <property type="component" value="Unassembled WGS sequence"/>
</dbReference>
<keyword evidence="1" id="KW-0812">Transmembrane</keyword>
<organism evidence="2 3">
    <name type="scientific">Phyllobacterium ifriqiyense</name>
    <dbReference type="NCBI Taxonomy" id="314238"/>
    <lineage>
        <taxon>Bacteria</taxon>
        <taxon>Pseudomonadati</taxon>
        <taxon>Pseudomonadota</taxon>
        <taxon>Alphaproteobacteria</taxon>
        <taxon>Hyphomicrobiales</taxon>
        <taxon>Phyllobacteriaceae</taxon>
        <taxon>Phyllobacterium</taxon>
    </lineage>
</organism>
<proteinExistence type="predicted"/>
<name>A0ABU0SDC1_9HYPH</name>
<keyword evidence="1" id="KW-1133">Transmembrane helix</keyword>
<evidence type="ECO:0000313" key="3">
    <source>
        <dbReference type="Proteomes" id="UP001237780"/>
    </source>
</evidence>
<keyword evidence="3" id="KW-1185">Reference proteome</keyword>
<feature type="transmembrane region" description="Helical" evidence="1">
    <location>
        <begin position="57"/>
        <end position="79"/>
    </location>
</feature>
<protein>
    <submittedName>
        <fullName evidence="2">Uncharacterized protein</fullName>
    </submittedName>
</protein>
<sequence>MAILAVGGLAPLITSLNGQTGPTLFISFMSAVSFLTAIALHSKPLPEEDETVTTLQMISFMIMPAAGLLLAGAVFLYDWRYPAKHQHRRDMK</sequence>
<evidence type="ECO:0000313" key="2">
    <source>
        <dbReference type="EMBL" id="MDQ0998763.1"/>
    </source>
</evidence>
<accession>A0ABU0SDC1</accession>
<dbReference type="EMBL" id="JAUSZT010000003">
    <property type="protein sequence ID" value="MDQ0998763.1"/>
    <property type="molecule type" value="Genomic_DNA"/>
</dbReference>
<keyword evidence="1" id="KW-0472">Membrane</keyword>
<comment type="caution">
    <text evidence="2">The sequence shown here is derived from an EMBL/GenBank/DDBJ whole genome shotgun (WGS) entry which is preliminary data.</text>
</comment>
<evidence type="ECO:0000256" key="1">
    <source>
        <dbReference type="SAM" id="Phobius"/>
    </source>
</evidence>
<gene>
    <name evidence="2" type="ORF">QFZ34_003945</name>
</gene>
<reference evidence="2 3" key="1">
    <citation type="submission" date="2023-07" db="EMBL/GenBank/DDBJ databases">
        <title>Comparative genomics of wheat-associated soil bacteria to identify genetic determinants of phenazine resistance.</title>
        <authorList>
            <person name="Mouncey N."/>
        </authorList>
    </citation>
    <scope>NUCLEOTIDE SEQUENCE [LARGE SCALE GENOMIC DNA]</scope>
    <source>
        <strain evidence="2 3">W4I11</strain>
    </source>
</reference>